<dbReference type="RefSeq" id="WP_201881891.1">
    <property type="nucleotide sequence ID" value="NZ_JAERRF010000034.1"/>
</dbReference>
<dbReference type="InterPro" id="IPR052054">
    <property type="entry name" value="Oxidative_DNA_repair_enzyme"/>
</dbReference>
<keyword evidence="5" id="KW-0255">Endonuclease</keyword>
<name>A0ABS1NPA9_9ACTN</name>
<dbReference type="PANTHER" id="PTHR10242:SF2">
    <property type="entry name" value="N-GLYCOSYLASE_DNA LYASE"/>
    <property type="match status" value="1"/>
</dbReference>
<reference evidence="5 6" key="1">
    <citation type="submission" date="2021-01" db="EMBL/GenBank/DDBJ databases">
        <title>WGS of actinomycetes isolated from Thailand.</title>
        <authorList>
            <person name="Thawai C."/>
        </authorList>
    </citation>
    <scope>NUCLEOTIDE SEQUENCE [LARGE SCALE GENOMIC DNA]</scope>
    <source>
        <strain evidence="5 6">CA1R205</strain>
    </source>
</reference>
<dbReference type="InterPro" id="IPR003265">
    <property type="entry name" value="HhH-GPD_domain"/>
</dbReference>
<sequence>MTPRRLPQADTLRLSTTGPFDFRHTLWKPSHFATALEAHTPNESWRTFRLDELVCGVHLRPDGPSGLAADIYTDGEWKPHHRQPLTQRLTNSYGLNENLAEFTDLAKKIPAMTQPLAAFDGMRQSCPEDLFEIAVIALLLQNATVARTAQMMRNLLTHYGHVVHFAGLTLRAFFTPTEIIGIPAETFRERDRLGYRDKYLPRFAAFFAEDGTQELAGANDLATRFQEIKGVGPYTAAVIASHASRDHSALGLDVWNCKILARRLLNIDDAPAEDVQARITELFPGYQGLAALYLIEHEYLTAPVVPLLHPDGLAAWNDAFEKPV</sequence>
<keyword evidence="5" id="KW-0378">Hydrolase</keyword>
<dbReference type="CDD" id="cd00056">
    <property type="entry name" value="ENDO3c"/>
    <property type="match status" value="1"/>
</dbReference>
<dbReference type="EMBL" id="JAERRF010000034">
    <property type="protein sequence ID" value="MBL1101922.1"/>
    <property type="molecule type" value="Genomic_DNA"/>
</dbReference>
<proteinExistence type="inferred from homology"/>
<evidence type="ECO:0000256" key="2">
    <source>
        <dbReference type="ARBA" id="ARBA00012720"/>
    </source>
</evidence>
<protein>
    <recommendedName>
        <fullName evidence="2">DNA-(apurinic or apyrimidinic site) lyase</fullName>
        <ecNumber evidence="2">4.2.99.18</ecNumber>
    </recommendedName>
</protein>
<keyword evidence="5" id="KW-0540">Nuclease</keyword>
<evidence type="ECO:0000256" key="3">
    <source>
        <dbReference type="ARBA" id="ARBA00044632"/>
    </source>
</evidence>
<evidence type="ECO:0000313" key="5">
    <source>
        <dbReference type="EMBL" id="MBL1101922.1"/>
    </source>
</evidence>
<organism evidence="5 6">
    <name type="scientific">Streptomyces coffeae</name>
    <dbReference type="NCBI Taxonomy" id="621382"/>
    <lineage>
        <taxon>Bacteria</taxon>
        <taxon>Bacillati</taxon>
        <taxon>Actinomycetota</taxon>
        <taxon>Actinomycetes</taxon>
        <taxon>Kitasatosporales</taxon>
        <taxon>Streptomycetaceae</taxon>
        <taxon>Streptomyces</taxon>
    </lineage>
</organism>
<dbReference type="SUPFAM" id="SSF48150">
    <property type="entry name" value="DNA-glycosylase"/>
    <property type="match status" value="1"/>
</dbReference>
<dbReference type="GO" id="GO:0004519">
    <property type="term" value="F:endonuclease activity"/>
    <property type="evidence" value="ECO:0007669"/>
    <property type="project" value="UniProtKB-KW"/>
</dbReference>
<comment type="caution">
    <text evidence="5">The sequence shown here is derived from an EMBL/GenBank/DDBJ whole genome shotgun (WGS) entry which is preliminary data.</text>
</comment>
<comment type="catalytic activity">
    <reaction evidence="3">
        <text>2'-deoxyribonucleotide-(2'-deoxyribose 5'-phosphate)-2'-deoxyribonucleotide-DNA = a 3'-end 2'-deoxyribonucleotide-(2,3-dehydro-2,3-deoxyribose 5'-phosphate)-DNA + a 5'-end 5'-phospho-2'-deoxyribonucleoside-DNA + H(+)</text>
        <dbReference type="Rhea" id="RHEA:66592"/>
        <dbReference type="Rhea" id="RHEA-COMP:13180"/>
        <dbReference type="Rhea" id="RHEA-COMP:16897"/>
        <dbReference type="Rhea" id="RHEA-COMP:17067"/>
        <dbReference type="ChEBI" id="CHEBI:15378"/>
        <dbReference type="ChEBI" id="CHEBI:136412"/>
        <dbReference type="ChEBI" id="CHEBI:157695"/>
        <dbReference type="ChEBI" id="CHEBI:167181"/>
        <dbReference type="EC" id="4.2.99.18"/>
    </reaction>
</comment>
<dbReference type="Gene3D" id="1.10.340.30">
    <property type="entry name" value="Hypothetical protein, domain 2"/>
    <property type="match status" value="1"/>
</dbReference>
<dbReference type="Proteomes" id="UP000634229">
    <property type="component" value="Unassembled WGS sequence"/>
</dbReference>
<comment type="similarity">
    <text evidence="1">Belongs to the type-1 OGG1 family.</text>
</comment>
<dbReference type="SMART" id="SM00478">
    <property type="entry name" value="ENDO3c"/>
    <property type="match status" value="1"/>
</dbReference>
<feature type="domain" description="HhH-GPD" evidence="4">
    <location>
        <begin position="139"/>
        <end position="300"/>
    </location>
</feature>
<accession>A0ABS1NPA9</accession>
<gene>
    <name evidence="5" type="ORF">JK363_35875</name>
</gene>
<dbReference type="EC" id="4.2.99.18" evidence="2"/>
<dbReference type="InterPro" id="IPR011257">
    <property type="entry name" value="DNA_glycosylase"/>
</dbReference>
<dbReference type="PANTHER" id="PTHR10242">
    <property type="entry name" value="8-OXOGUANINE DNA GLYCOSYLASE"/>
    <property type="match status" value="1"/>
</dbReference>
<evidence type="ECO:0000256" key="1">
    <source>
        <dbReference type="ARBA" id="ARBA00010679"/>
    </source>
</evidence>
<evidence type="ECO:0000313" key="6">
    <source>
        <dbReference type="Proteomes" id="UP000634229"/>
    </source>
</evidence>
<keyword evidence="6" id="KW-1185">Reference proteome</keyword>
<evidence type="ECO:0000259" key="4">
    <source>
        <dbReference type="SMART" id="SM00478"/>
    </source>
</evidence>